<evidence type="ECO:0000313" key="2">
    <source>
        <dbReference type="EMBL" id="KAJ1151493.1"/>
    </source>
</evidence>
<organism evidence="2 3">
    <name type="scientific">Pleurodeles waltl</name>
    <name type="common">Iberian ribbed newt</name>
    <dbReference type="NCBI Taxonomy" id="8319"/>
    <lineage>
        <taxon>Eukaryota</taxon>
        <taxon>Metazoa</taxon>
        <taxon>Chordata</taxon>
        <taxon>Craniata</taxon>
        <taxon>Vertebrata</taxon>
        <taxon>Euteleostomi</taxon>
        <taxon>Amphibia</taxon>
        <taxon>Batrachia</taxon>
        <taxon>Caudata</taxon>
        <taxon>Salamandroidea</taxon>
        <taxon>Salamandridae</taxon>
        <taxon>Pleurodelinae</taxon>
        <taxon>Pleurodeles</taxon>
    </lineage>
</organism>
<protein>
    <submittedName>
        <fullName evidence="2">Uncharacterized protein</fullName>
    </submittedName>
</protein>
<evidence type="ECO:0000313" key="3">
    <source>
        <dbReference type="Proteomes" id="UP001066276"/>
    </source>
</evidence>
<accession>A0AAV7RHN4</accession>
<dbReference type="Proteomes" id="UP001066276">
    <property type="component" value="Chromosome 5"/>
</dbReference>
<sequence length="81" mass="8900">MDGGDGEESGKKEPRSVTGGDQDVLKTDDRRTTGRVARLIRGAGVALRKSRPRFKESVASTGAWAQLRRVAQVDLFEETRI</sequence>
<proteinExistence type="predicted"/>
<dbReference type="EMBL" id="JANPWB010000009">
    <property type="protein sequence ID" value="KAJ1151493.1"/>
    <property type="molecule type" value="Genomic_DNA"/>
</dbReference>
<name>A0AAV7RHN4_PLEWA</name>
<comment type="caution">
    <text evidence="2">The sequence shown here is derived from an EMBL/GenBank/DDBJ whole genome shotgun (WGS) entry which is preliminary data.</text>
</comment>
<feature type="compositionally biased region" description="Basic and acidic residues" evidence="1">
    <location>
        <begin position="23"/>
        <end position="32"/>
    </location>
</feature>
<keyword evidence="3" id="KW-1185">Reference proteome</keyword>
<dbReference type="AlphaFoldDB" id="A0AAV7RHN4"/>
<reference evidence="2" key="1">
    <citation type="journal article" date="2022" name="bioRxiv">
        <title>Sequencing and chromosome-scale assembly of the giantPleurodeles waltlgenome.</title>
        <authorList>
            <person name="Brown T."/>
            <person name="Elewa A."/>
            <person name="Iarovenko S."/>
            <person name="Subramanian E."/>
            <person name="Araus A.J."/>
            <person name="Petzold A."/>
            <person name="Susuki M."/>
            <person name="Suzuki K.-i.T."/>
            <person name="Hayashi T."/>
            <person name="Toyoda A."/>
            <person name="Oliveira C."/>
            <person name="Osipova E."/>
            <person name="Leigh N.D."/>
            <person name="Simon A."/>
            <person name="Yun M.H."/>
        </authorList>
    </citation>
    <scope>NUCLEOTIDE SEQUENCE</scope>
    <source>
        <strain evidence="2">20211129_DDA</strain>
        <tissue evidence="2">Liver</tissue>
    </source>
</reference>
<gene>
    <name evidence="2" type="ORF">NDU88_004273</name>
</gene>
<feature type="region of interest" description="Disordered" evidence="1">
    <location>
        <begin position="1"/>
        <end position="32"/>
    </location>
</feature>
<evidence type="ECO:0000256" key="1">
    <source>
        <dbReference type="SAM" id="MobiDB-lite"/>
    </source>
</evidence>